<dbReference type="Pfam" id="PF01381">
    <property type="entry name" value="HTH_3"/>
    <property type="match status" value="1"/>
</dbReference>
<dbReference type="SUPFAM" id="SSF47413">
    <property type="entry name" value="lambda repressor-like DNA-binding domains"/>
    <property type="match status" value="1"/>
</dbReference>
<sequence>MTEAVNILTDTAADGMNAVIARRIAVLRKGRNLSFDELAARCGVSKGMLVQIEQGRANPSIATLCRVAAGLRVSVAELVAAGEAADAPVRLIAPGQARRLWHGPKGGSASLLVGSDGPDMLELWTWEIQPGERYEAQAHPADTQELIHVTDGTLALEVDGTIHLVEPGGSAFARTDRSHAYACAGPEPVRFTMAVAEWSHPRSGRR</sequence>
<dbReference type="SMART" id="SM00530">
    <property type="entry name" value="HTH_XRE"/>
    <property type="match status" value="1"/>
</dbReference>
<organism evidence="3 4">
    <name type="scientific">Phreatobacter stygius</name>
    <dbReference type="NCBI Taxonomy" id="1940610"/>
    <lineage>
        <taxon>Bacteria</taxon>
        <taxon>Pseudomonadati</taxon>
        <taxon>Pseudomonadota</taxon>
        <taxon>Alphaproteobacteria</taxon>
        <taxon>Hyphomicrobiales</taxon>
        <taxon>Phreatobacteraceae</taxon>
        <taxon>Phreatobacter</taxon>
    </lineage>
</organism>
<proteinExistence type="predicted"/>
<dbReference type="Gene3D" id="2.60.120.10">
    <property type="entry name" value="Jelly Rolls"/>
    <property type="match status" value="1"/>
</dbReference>
<dbReference type="PANTHER" id="PTHR46797:SF1">
    <property type="entry name" value="METHYLPHOSPHONATE SYNTHASE"/>
    <property type="match status" value="1"/>
</dbReference>
<dbReference type="Proteomes" id="UP000298781">
    <property type="component" value="Chromosome"/>
</dbReference>
<dbReference type="Gene3D" id="1.10.260.40">
    <property type="entry name" value="lambda repressor-like DNA-binding domains"/>
    <property type="match status" value="1"/>
</dbReference>
<protein>
    <submittedName>
        <fullName evidence="3">Helix-turn-helix domain-containing protein</fullName>
    </submittedName>
</protein>
<dbReference type="InterPro" id="IPR013096">
    <property type="entry name" value="Cupin_2"/>
</dbReference>
<dbReference type="InterPro" id="IPR014710">
    <property type="entry name" value="RmlC-like_jellyroll"/>
</dbReference>
<dbReference type="OrthoDB" id="189170at2"/>
<dbReference type="AlphaFoldDB" id="A0A4D7ATV0"/>
<dbReference type="GO" id="GO:0003700">
    <property type="term" value="F:DNA-binding transcription factor activity"/>
    <property type="evidence" value="ECO:0007669"/>
    <property type="project" value="TreeGrafter"/>
</dbReference>
<dbReference type="GO" id="GO:0005829">
    <property type="term" value="C:cytosol"/>
    <property type="evidence" value="ECO:0007669"/>
    <property type="project" value="TreeGrafter"/>
</dbReference>
<dbReference type="InterPro" id="IPR050807">
    <property type="entry name" value="TransReg_Diox_bact_type"/>
</dbReference>
<dbReference type="SUPFAM" id="SSF51182">
    <property type="entry name" value="RmlC-like cupins"/>
    <property type="match status" value="1"/>
</dbReference>
<evidence type="ECO:0000259" key="2">
    <source>
        <dbReference type="PROSITE" id="PS50943"/>
    </source>
</evidence>
<evidence type="ECO:0000313" key="3">
    <source>
        <dbReference type="EMBL" id="QCI64329.1"/>
    </source>
</evidence>
<feature type="domain" description="HTH cro/C1-type" evidence="2">
    <location>
        <begin position="24"/>
        <end position="78"/>
    </location>
</feature>
<dbReference type="PROSITE" id="PS50943">
    <property type="entry name" value="HTH_CROC1"/>
    <property type="match status" value="1"/>
</dbReference>
<dbReference type="GO" id="GO:0003677">
    <property type="term" value="F:DNA binding"/>
    <property type="evidence" value="ECO:0007669"/>
    <property type="project" value="UniProtKB-KW"/>
</dbReference>
<dbReference type="InterPro" id="IPR011051">
    <property type="entry name" value="RmlC_Cupin_sf"/>
</dbReference>
<dbReference type="InterPro" id="IPR010982">
    <property type="entry name" value="Lambda_DNA-bd_dom_sf"/>
</dbReference>
<dbReference type="CDD" id="cd02209">
    <property type="entry name" value="cupin_XRE_C"/>
    <property type="match status" value="1"/>
</dbReference>
<evidence type="ECO:0000256" key="1">
    <source>
        <dbReference type="ARBA" id="ARBA00023125"/>
    </source>
</evidence>
<name>A0A4D7ATV0_9HYPH</name>
<evidence type="ECO:0000313" key="4">
    <source>
        <dbReference type="Proteomes" id="UP000298781"/>
    </source>
</evidence>
<keyword evidence="4" id="KW-1185">Reference proteome</keyword>
<dbReference type="InterPro" id="IPR001387">
    <property type="entry name" value="Cro/C1-type_HTH"/>
</dbReference>
<dbReference type="KEGG" id="pstg:E8M01_08795"/>
<reference evidence="3 4" key="1">
    <citation type="submission" date="2019-04" db="EMBL/GenBank/DDBJ databases">
        <title>Phreatobacter aquaticus sp. nov.</title>
        <authorList>
            <person name="Choi A."/>
        </authorList>
    </citation>
    <scope>NUCLEOTIDE SEQUENCE [LARGE SCALE GENOMIC DNA]</scope>
    <source>
        <strain evidence="3 4">KCTC 52518</strain>
    </source>
</reference>
<accession>A0A4D7ATV0</accession>
<dbReference type="Pfam" id="PF07883">
    <property type="entry name" value="Cupin_2"/>
    <property type="match status" value="1"/>
</dbReference>
<gene>
    <name evidence="3" type="ORF">E8M01_08795</name>
</gene>
<dbReference type="PANTHER" id="PTHR46797">
    <property type="entry name" value="HTH-TYPE TRANSCRIPTIONAL REGULATOR"/>
    <property type="match status" value="1"/>
</dbReference>
<dbReference type="CDD" id="cd00093">
    <property type="entry name" value="HTH_XRE"/>
    <property type="match status" value="1"/>
</dbReference>
<dbReference type="EMBL" id="CP039690">
    <property type="protein sequence ID" value="QCI64329.1"/>
    <property type="molecule type" value="Genomic_DNA"/>
</dbReference>
<keyword evidence="1" id="KW-0238">DNA-binding</keyword>